<dbReference type="SUPFAM" id="SSF141868">
    <property type="entry name" value="EAL domain-like"/>
    <property type="match status" value="1"/>
</dbReference>
<dbReference type="Pfam" id="PF00072">
    <property type="entry name" value="Response_reg"/>
    <property type="match status" value="1"/>
</dbReference>
<dbReference type="PANTHER" id="PTHR44757:SF2">
    <property type="entry name" value="BIOFILM ARCHITECTURE MAINTENANCE PROTEIN MBAA"/>
    <property type="match status" value="1"/>
</dbReference>
<dbReference type="SMART" id="SM00086">
    <property type="entry name" value="PAC"/>
    <property type="match status" value="1"/>
</dbReference>
<dbReference type="PANTHER" id="PTHR44757">
    <property type="entry name" value="DIGUANYLATE CYCLASE DGCP"/>
    <property type="match status" value="1"/>
</dbReference>
<evidence type="ECO:0000259" key="6">
    <source>
        <dbReference type="PROSITE" id="PS50883"/>
    </source>
</evidence>
<dbReference type="CDD" id="cd00130">
    <property type="entry name" value="PAS"/>
    <property type="match status" value="1"/>
</dbReference>
<organism evidence="8 9">
    <name type="scientific">Scytonema millei VB511283</name>
    <dbReference type="NCBI Taxonomy" id="1245923"/>
    <lineage>
        <taxon>Bacteria</taxon>
        <taxon>Bacillati</taxon>
        <taxon>Cyanobacteriota</taxon>
        <taxon>Cyanophyceae</taxon>
        <taxon>Nostocales</taxon>
        <taxon>Scytonemataceae</taxon>
        <taxon>Scytonema</taxon>
    </lineage>
</organism>
<dbReference type="InterPro" id="IPR011006">
    <property type="entry name" value="CheY-like_superfamily"/>
</dbReference>
<dbReference type="SUPFAM" id="SSF55073">
    <property type="entry name" value="Nucleotide cyclase"/>
    <property type="match status" value="1"/>
</dbReference>
<feature type="domain" description="PAC" evidence="5">
    <location>
        <begin position="237"/>
        <end position="289"/>
    </location>
</feature>
<dbReference type="CDD" id="cd01949">
    <property type="entry name" value="GGDEF"/>
    <property type="match status" value="1"/>
</dbReference>
<dbReference type="FunFam" id="3.30.70.270:FF:000001">
    <property type="entry name" value="Diguanylate cyclase domain protein"/>
    <property type="match status" value="1"/>
</dbReference>
<dbReference type="SUPFAM" id="SSF52172">
    <property type="entry name" value="CheY-like"/>
    <property type="match status" value="1"/>
</dbReference>
<dbReference type="PROSITE" id="PS50883">
    <property type="entry name" value="EAL"/>
    <property type="match status" value="1"/>
</dbReference>
<dbReference type="InterPro" id="IPR035919">
    <property type="entry name" value="EAL_sf"/>
</dbReference>
<dbReference type="Gene3D" id="3.20.20.450">
    <property type="entry name" value="EAL domain"/>
    <property type="match status" value="1"/>
</dbReference>
<sequence>MNSNPVSSTTPLILVVDDDRTMRILLRQAMEKDGYRVVEAVNGQQALEAYTQCHPDLVLLDALMPVMDGFTCCGQLQALSRSKHAPVLIITALEDQESVDRAFRAGASDFVTKPIHWAVLRQRVRRLLHQTQLYKQLARSNRELQTKINELHQAQKALQESRERYALIAQSAHDGLWDWSIRSNHIYYSPRWKSMLGYEEKEIGNSLAEWFDRIHAEDKAKFQGELSAHLAGLTNHFETEYRLLHQDGSYGWMLCRGLAVRDSEGKPYRMAGSQTDITQNKAAEAKLLHDAFHDGLTGLPNRLWFMEQLEKAIHQTKQDPKSQFALLFLDLDRFKVVNDSLGHAMGDRLLLEIATRLKACLPSNSTLSRLGGDEFTILLENCDALRVRQIAEQIHRELSTPFNLKGNEVFCTASIGIALSHSGYEHSEDVLRDADMTMYRAKAMGKARSEVFEPAIHDRAIARMQLEIDLRRALEHKEFMVVYQPIVSLNSGRVTGFEALIRWQHPQRGWVSPAEFIPVAEETGSIVPIGWWILEQVCQQLRTWQQHSVVDSRLTVNVNLSGKQLTQPDLAREVKQILHKTGLSPSSLKLEITESVLMDNVDAAVAILQQLKTLGIQLAIDDFGTGYSSLSYLHRLPIDTLKIDRSFVNDIDCDPEKIEMIRTIVSMAWNLGINVVAEGVETKKQMYQLQALKCDYGQGYFFSRPVDAEAAKTLQYFEIRGSRSSRRSKQHMPTRHIDLMETRHVDLLENSSQHATKTFILPDLVDLGGHGLSDRR</sequence>
<evidence type="ECO:0000256" key="2">
    <source>
        <dbReference type="SAM" id="Coils"/>
    </source>
</evidence>
<dbReference type="InterPro" id="IPR000160">
    <property type="entry name" value="GGDEF_dom"/>
</dbReference>
<dbReference type="AlphaFoldDB" id="A0A9X5E6D5"/>
<evidence type="ECO:0000256" key="1">
    <source>
        <dbReference type="PROSITE-ProRule" id="PRU00169"/>
    </source>
</evidence>
<dbReference type="InterPro" id="IPR043128">
    <property type="entry name" value="Rev_trsase/Diguanyl_cyclase"/>
</dbReference>
<name>A0A9X5E6D5_9CYAN</name>
<dbReference type="SMART" id="SM00052">
    <property type="entry name" value="EAL"/>
    <property type="match status" value="1"/>
</dbReference>
<dbReference type="Gene3D" id="3.30.70.270">
    <property type="match status" value="1"/>
</dbReference>
<dbReference type="Pfam" id="PF00563">
    <property type="entry name" value="EAL"/>
    <property type="match status" value="1"/>
</dbReference>
<dbReference type="InterPro" id="IPR000700">
    <property type="entry name" value="PAS-assoc_C"/>
</dbReference>
<gene>
    <name evidence="8" type="ORF">QH73_0013305</name>
</gene>
<accession>A0A9X5E6D5</accession>
<dbReference type="InterPro" id="IPR013655">
    <property type="entry name" value="PAS_fold_3"/>
</dbReference>
<dbReference type="Pfam" id="PF00990">
    <property type="entry name" value="GGDEF"/>
    <property type="match status" value="1"/>
</dbReference>
<keyword evidence="1" id="KW-0597">Phosphoprotein</keyword>
<dbReference type="PROSITE" id="PS50113">
    <property type="entry name" value="PAC"/>
    <property type="match status" value="1"/>
</dbReference>
<evidence type="ECO:0000313" key="8">
    <source>
        <dbReference type="EMBL" id="NHC35628.1"/>
    </source>
</evidence>
<dbReference type="SMART" id="SM00448">
    <property type="entry name" value="REC"/>
    <property type="match status" value="1"/>
</dbReference>
<dbReference type="InterPro" id="IPR001633">
    <property type="entry name" value="EAL_dom"/>
</dbReference>
<dbReference type="NCBIfam" id="TIGR00254">
    <property type="entry name" value="GGDEF"/>
    <property type="match status" value="1"/>
</dbReference>
<keyword evidence="9" id="KW-1185">Reference proteome</keyword>
<dbReference type="InterPro" id="IPR001610">
    <property type="entry name" value="PAC"/>
</dbReference>
<evidence type="ECO:0000259" key="5">
    <source>
        <dbReference type="PROSITE" id="PS50113"/>
    </source>
</evidence>
<evidence type="ECO:0000313" key="9">
    <source>
        <dbReference type="Proteomes" id="UP000031532"/>
    </source>
</evidence>
<dbReference type="Gene3D" id="3.30.450.20">
    <property type="entry name" value="PAS domain"/>
    <property type="match status" value="1"/>
</dbReference>
<protein>
    <submittedName>
        <fullName evidence="8">EAL domain-containing protein</fullName>
    </submittedName>
</protein>
<dbReference type="Proteomes" id="UP000031532">
    <property type="component" value="Unassembled WGS sequence"/>
</dbReference>
<feature type="domain" description="GGDEF" evidence="7">
    <location>
        <begin position="322"/>
        <end position="454"/>
    </location>
</feature>
<dbReference type="SMART" id="SM00267">
    <property type="entry name" value="GGDEF"/>
    <property type="match status" value="1"/>
</dbReference>
<dbReference type="PROSITE" id="PS50110">
    <property type="entry name" value="RESPONSE_REGULATORY"/>
    <property type="match status" value="1"/>
</dbReference>
<evidence type="ECO:0000259" key="3">
    <source>
        <dbReference type="PROSITE" id="PS50110"/>
    </source>
</evidence>
<dbReference type="GO" id="GO:0000160">
    <property type="term" value="P:phosphorelay signal transduction system"/>
    <property type="evidence" value="ECO:0007669"/>
    <property type="project" value="InterPro"/>
</dbReference>
<dbReference type="Gene3D" id="3.40.50.2300">
    <property type="match status" value="1"/>
</dbReference>
<feature type="domain" description="EAL" evidence="6">
    <location>
        <begin position="463"/>
        <end position="719"/>
    </location>
</feature>
<feature type="coiled-coil region" evidence="2">
    <location>
        <begin position="134"/>
        <end position="164"/>
    </location>
</feature>
<proteinExistence type="predicted"/>
<dbReference type="CDD" id="cd01948">
    <property type="entry name" value="EAL"/>
    <property type="match status" value="1"/>
</dbReference>
<dbReference type="SMART" id="SM00091">
    <property type="entry name" value="PAS"/>
    <property type="match status" value="1"/>
</dbReference>
<dbReference type="InterPro" id="IPR000014">
    <property type="entry name" value="PAS"/>
</dbReference>
<dbReference type="NCBIfam" id="TIGR00229">
    <property type="entry name" value="sensory_box"/>
    <property type="match status" value="1"/>
</dbReference>
<feature type="domain" description="Response regulatory" evidence="3">
    <location>
        <begin position="12"/>
        <end position="128"/>
    </location>
</feature>
<comment type="caution">
    <text evidence="8">The sequence shown here is derived from an EMBL/GenBank/DDBJ whole genome shotgun (WGS) entry which is preliminary data.</text>
</comment>
<dbReference type="EMBL" id="JTJC03000003">
    <property type="protein sequence ID" value="NHC35628.1"/>
    <property type="molecule type" value="Genomic_DNA"/>
</dbReference>
<dbReference type="InterPro" id="IPR035965">
    <property type="entry name" value="PAS-like_dom_sf"/>
</dbReference>
<dbReference type="PROSITE" id="PS50112">
    <property type="entry name" value="PAS"/>
    <property type="match status" value="1"/>
</dbReference>
<dbReference type="FunFam" id="3.20.20.450:FF:000001">
    <property type="entry name" value="Cyclic di-GMP phosphodiesterase yahA"/>
    <property type="match status" value="1"/>
</dbReference>
<feature type="modified residue" description="4-aspartylphosphate" evidence="1">
    <location>
        <position position="61"/>
    </location>
</feature>
<keyword evidence="2" id="KW-0175">Coiled coil</keyword>
<dbReference type="OrthoDB" id="9787983at2"/>
<dbReference type="InterPro" id="IPR029787">
    <property type="entry name" value="Nucleotide_cyclase"/>
</dbReference>
<evidence type="ECO:0000259" key="4">
    <source>
        <dbReference type="PROSITE" id="PS50112"/>
    </source>
</evidence>
<dbReference type="PROSITE" id="PS50887">
    <property type="entry name" value="GGDEF"/>
    <property type="match status" value="1"/>
</dbReference>
<dbReference type="Pfam" id="PF08447">
    <property type="entry name" value="PAS_3"/>
    <property type="match status" value="1"/>
</dbReference>
<feature type="domain" description="PAS" evidence="4">
    <location>
        <begin position="161"/>
        <end position="233"/>
    </location>
</feature>
<reference evidence="8 9" key="1">
    <citation type="journal article" date="2015" name="Genome Announc.">
        <title>Draft Genome Sequence of the Terrestrial Cyanobacterium Scytonema millei VB511283, Isolated from Eastern India.</title>
        <authorList>
            <person name="Sen D."/>
            <person name="Chandrababunaidu M.M."/>
            <person name="Singh D."/>
            <person name="Sanghi N."/>
            <person name="Ghorai A."/>
            <person name="Mishra G.P."/>
            <person name="Madduluri M."/>
            <person name="Adhikary S.P."/>
            <person name="Tripathy S."/>
        </authorList>
    </citation>
    <scope>NUCLEOTIDE SEQUENCE [LARGE SCALE GENOMIC DNA]</scope>
    <source>
        <strain evidence="8 9">VB511283</strain>
    </source>
</reference>
<dbReference type="SUPFAM" id="SSF55785">
    <property type="entry name" value="PYP-like sensor domain (PAS domain)"/>
    <property type="match status" value="1"/>
</dbReference>
<dbReference type="InterPro" id="IPR052155">
    <property type="entry name" value="Biofilm_reg_signaling"/>
</dbReference>
<evidence type="ECO:0000259" key="7">
    <source>
        <dbReference type="PROSITE" id="PS50887"/>
    </source>
</evidence>
<dbReference type="InterPro" id="IPR001789">
    <property type="entry name" value="Sig_transdc_resp-reg_receiver"/>
</dbReference>